<dbReference type="SUPFAM" id="SSF143422">
    <property type="entry name" value="Transposase IS200-like"/>
    <property type="match status" value="1"/>
</dbReference>
<dbReference type="Pfam" id="PF01797">
    <property type="entry name" value="Y1_Tnp"/>
    <property type="match status" value="1"/>
</dbReference>
<dbReference type="AlphaFoldDB" id="A0A7M1B0J5"/>
<dbReference type="SMART" id="SM01321">
    <property type="entry name" value="Y1_Tnp"/>
    <property type="match status" value="1"/>
</dbReference>
<accession>A0A7M1B0J5</accession>
<proteinExistence type="predicted"/>
<dbReference type="InterPro" id="IPR002686">
    <property type="entry name" value="Transposase_17"/>
</dbReference>
<feature type="domain" description="Transposase IS200-like" evidence="1">
    <location>
        <begin position="11"/>
        <end position="153"/>
    </location>
</feature>
<evidence type="ECO:0000313" key="3">
    <source>
        <dbReference type="Proteomes" id="UP000593719"/>
    </source>
</evidence>
<dbReference type="RefSeq" id="WP_193151512.1">
    <property type="nucleotide sequence ID" value="NZ_CP041235.1"/>
</dbReference>
<dbReference type="GO" id="GO:0006313">
    <property type="term" value="P:DNA transposition"/>
    <property type="evidence" value="ECO:0007669"/>
    <property type="project" value="InterPro"/>
</dbReference>
<dbReference type="GO" id="GO:0043565">
    <property type="term" value="F:sequence-specific DNA binding"/>
    <property type="evidence" value="ECO:0007669"/>
    <property type="project" value="TreeGrafter"/>
</dbReference>
<sequence length="169" mass="20127">MNHTKLHHISLQEHYQFVTFRTEESVDAYVRKLLENDEKESVKQFQIDNYLDSSKNGACLFDEAIDVFMDVILEEDEKLYDVEIMAIMPNHIHLLFKQNDDLGKIMQYIKGKSAVELNKFLQKSGKFWADGYYDKLIRDEEHYIKVYNYIKNNPLKAGLKDERVFSKYE</sequence>
<evidence type="ECO:0000259" key="1">
    <source>
        <dbReference type="SMART" id="SM01321"/>
    </source>
</evidence>
<dbReference type="PANTHER" id="PTHR36966:SF1">
    <property type="entry name" value="REP-ASSOCIATED TYROSINE TRANSPOSASE"/>
    <property type="match status" value="1"/>
</dbReference>
<protein>
    <recommendedName>
        <fullName evidence="1">Transposase IS200-like domain-containing protein</fullName>
    </recommendedName>
</protein>
<dbReference type="Proteomes" id="UP000593719">
    <property type="component" value="Chromosome"/>
</dbReference>
<gene>
    <name evidence="2" type="ORF">FJR45_04300</name>
</gene>
<dbReference type="Gene3D" id="3.30.70.1290">
    <property type="entry name" value="Transposase IS200-like"/>
    <property type="match status" value="1"/>
</dbReference>
<evidence type="ECO:0000313" key="2">
    <source>
        <dbReference type="EMBL" id="QOP43210.1"/>
    </source>
</evidence>
<reference evidence="2 3" key="1">
    <citation type="submission" date="2019-06" db="EMBL/GenBank/DDBJ databases">
        <title>Sulfurimonas gotlandica sp. nov., a chemoautotrophic and psychrotolerant epsilonproteobacterium isolated from a pelagic redoxcline, and an emended description of the genus Sulfurimonas.</title>
        <authorList>
            <person name="Wang S."/>
            <person name="Jiang L."/>
            <person name="Shao Z."/>
        </authorList>
    </citation>
    <scope>NUCLEOTIDE SEQUENCE [LARGE SCALE GENOMIC DNA]</scope>
    <source>
        <strain evidence="2 3">S2-6</strain>
    </source>
</reference>
<dbReference type="EMBL" id="CP041235">
    <property type="protein sequence ID" value="QOP43210.1"/>
    <property type="molecule type" value="Genomic_DNA"/>
</dbReference>
<keyword evidence="3" id="KW-1185">Reference proteome</keyword>
<organism evidence="2 3">
    <name type="scientific">Sulfurimonas sediminis</name>
    <dbReference type="NCBI Taxonomy" id="2590020"/>
    <lineage>
        <taxon>Bacteria</taxon>
        <taxon>Pseudomonadati</taxon>
        <taxon>Campylobacterota</taxon>
        <taxon>Epsilonproteobacteria</taxon>
        <taxon>Campylobacterales</taxon>
        <taxon>Sulfurimonadaceae</taxon>
        <taxon>Sulfurimonas</taxon>
    </lineage>
</organism>
<dbReference type="InterPro" id="IPR036515">
    <property type="entry name" value="Transposase_17_sf"/>
</dbReference>
<dbReference type="InterPro" id="IPR052715">
    <property type="entry name" value="RAYT_transposase"/>
</dbReference>
<dbReference type="PANTHER" id="PTHR36966">
    <property type="entry name" value="REP-ASSOCIATED TYROSINE TRANSPOSASE"/>
    <property type="match status" value="1"/>
</dbReference>
<dbReference type="KEGG" id="ssei:FJR45_04300"/>
<dbReference type="GO" id="GO:0004803">
    <property type="term" value="F:transposase activity"/>
    <property type="evidence" value="ECO:0007669"/>
    <property type="project" value="InterPro"/>
</dbReference>
<name>A0A7M1B0J5_9BACT</name>